<gene>
    <name evidence="4" type="ORF">SUBVAR_06044</name>
</gene>
<dbReference type="eggNOG" id="COG1961">
    <property type="taxonomic scope" value="Bacteria"/>
</dbReference>
<keyword evidence="1" id="KW-0175">Coiled coil</keyword>
<protein>
    <recommendedName>
        <fullName evidence="3">Recombinase zinc beta ribbon domain-containing protein</fullName>
    </recommendedName>
</protein>
<feature type="transmembrane region" description="Helical" evidence="2">
    <location>
        <begin position="346"/>
        <end position="365"/>
    </location>
</feature>
<accession>D1PLZ3</accession>
<keyword evidence="2" id="KW-1133">Transmembrane helix</keyword>
<proteinExistence type="predicted"/>
<dbReference type="Pfam" id="PF13408">
    <property type="entry name" value="Zn_ribbon_recom"/>
    <property type="match status" value="1"/>
</dbReference>
<name>D1PLZ3_9FIRM</name>
<dbReference type="InterPro" id="IPR025827">
    <property type="entry name" value="Zn_ribbon_recom_dom"/>
</dbReference>
<evidence type="ECO:0000256" key="1">
    <source>
        <dbReference type="SAM" id="Coils"/>
    </source>
</evidence>
<dbReference type="Proteomes" id="UP000003438">
    <property type="component" value="Unassembled WGS sequence"/>
</dbReference>
<evidence type="ECO:0000259" key="3">
    <source>
        <dbReference type="Pfam" id="PF13408"/>
    </source>
</evidence>
<feature type="domain" description="Recombinase zinc beta ribbon" evidence="3">
    <location>
        <begin position="15"/>
        <end position="74"/>
    </location>
</feature>
<feature type="coiled-coil region" evidence="1">
    <location>
        <begin position="105"/>
        <end position="167"/>
    </location>
</feature>
<dbReference type="EMBL" id="ACBY02000023">
    <property type="protein sequence ID" value="EFB76258.1"/>
    <property type="molecule type" value="Genomic_DNA"/>
</dbReference>
<evidence type="ECO:0000256" key="2">
    <source>
        <dbReference type="SAM" id="Phobius"/>
    </source>
</evidence>
<feature type="transmembrane region" description="Helical" evidence="2">
    <location>
        <begin position="316"/>
        <end position="334"/>
    </location>
</feature>
<keyword evidence="2" id="KW-0812">Transmembrane</keyword>
<comment type="caution">
    <text evidence="4">The sequence shown here is derived from an EMBL/GenBank/DDBJ whole genome shotgun (WGS) entry which is preliminary data.</text>
</comment>
<keyword evidence="2" id="KW-0472">Membrane</keyword>
<evidence type="ECO:0000313" key="4">
    <source>
        <dbReference type="EMBL" id="EFB76258.1"/>
    </source>
</evidence>
<keyword evidence="5" id="KW-1185">Reference proteome</keyword>
<evidence type="ECO:0000313" key="5">
    <source>
        <dbReference type="Proteomes" id="UP000003438"/>
    </source>
</evidence>
<organism evidence="4 5">
    <name type="scientific">Subdoligranulum variabile DSM 15176</name>
    <dbReference type="NCBI Taxonomy" id="411471"/>
    <lineage>
        <taxon>Bacteria</taxon>
        <taxon>Bacillati</taxon>
        <taxon>Bacillota</taxon>
        <taxon>Clostridia</taxon>
        <taxon>Eubacteriales</taxon>
        <taxon>Oscillospiraceae</taxon>
        <taxon>Subdoligranulum</taxon>
    </lineage>
</organism>
<sequence>MREGAGKEVYPHDSCMLECGFCGGTLTRRSWHSGSQYNKVIWQCVTATKKGKKFCPDSKGIAEETIEQAFIESYRLLCQNNKDVLDEFIARTEETLSDSNASKQLAKVEKDIAALDAKRAKLVDMRLEEIIDKDTYEQKYFDLSSQIEQLQKQRQSLQESAETESTMKKRIAEFRRTLEENEVLDTFDRYVFESIVAKVIVGGYDEDGNKDPAMLTFIYKTGFKNSLDGTNFKPPRKNSKVAKQNAGLCSHTTDEAKSMCSYHSDDTYRDGGTAHPAGGTKMIFHTNPRRQRQYDRSDYKLEPFWIQRRPVRIRRTVLAVVVPLLCGLLAYLAMAGRDVFLRLEAAVAAGTLPYLVLFPVAVLTWKNDLATCRGVAIRRYDDKLDLQPKRLIYSYRDRRDGRFGPRYESSVPYSLLDRIIYFPDRNFLVLWCGGVDTVYEASGAAVKHTNYWTGFGKIIRSNHRVFLPMVYDDNEAVLQALESLSATEVERYPGTDRIIPADKRLENPPVT</sequence>
<reference evidence="4" key="1">
    <citation type="submission" date="2009-12" db="EMBL/GenBank/DDBJ databases">
        <authorList>
            <person name="Weinstock G."/>
            <person name="Sodergren E."/>
            <person name="Clifton S."/>
            <person name="Fulton L."/>
            <person name="Fulton B."/>
            <person name="Courtney L."/>
            <person name="Fronick C."/>
            <person name="Harrison M."/>
            <person name="Strong C."/>
            <person name="Farmer C."/>
            <person name="Delahaunty K."/>
            <person name="Markovic C."/>
            <person name="Hall O."/>
            <person name="Minx P."/>
            <person name="Tomlinson C."/>
            <person name="Mitreva M."/>
            <person name="Nelson J."/>
            <person name="Hou S."/>
            <person name="Wollam A."/>
            <person name="Pepin K.H."/>
            <person name="Johnson M."/>
            <person name="Bhonagiri V."/>
            <person name="Nash W.E."/>
            <person name="Warren W."/>
            <person name="Chinwalla A."/>
            <person name="Mardis E.R."/>
            <person name="Wilson R.K."/>
        </authorList>
    </citation>
    <scope>NUCLEOTIDE SEQUENCE [LARGE SCALE GENOMIC DNA]</scope>
    <source>
        <strain evidence="4">DSM 15176</strain>
    </source>
</reference>
<dbReference type="HOGENOM" id="CLU_533082_0_0_9"/>
<dbReference type="AlphaFoldDB" id="D1PLZ3"/>
<dbReference type="STRING" id="411471.SUBVAR_06044"/>